<dbReference type="Proteomes" id="UP000028719">
    <property type="component" value="Unassembled WGS sequence"/>
</dbReference>
<evidence type="ECO:0000256" key="2">
    <source>
        <dbReference type="ARBA" id="ARBA00022691"/>
    </source>
</evidence>
<keyword evidence="3" id="KW-0479">Metal-binding</keyword>
<dbReference type="Pfam" id="PF04055">
    <property type="entry name" value="Radical_SAM"/>
    <property type="match status" value="1"/>
</dbReference>
<dbReference type="PANTHER" id="PTHR11228:SF34">
    <property type="entry name" value="TUNGSTEN-CONTAINING ALDEHYDE FERREDOXIN OXIDOREDUCTASE COFACTOR MODIFYING PROTEIN"/>
    <property type="match status" value="1"/>
</dbReference>
<proteinExistence type="predicted"/>
<gene>
    <name evidence="7" type="ORF">IW16_09230</name>
</gene>
<dbReference type="Gene3D" id="3.20.20.70">
    <property type="entry name" value="Aldolase class I"/>
    <property type="match status" value="1"/>
</dbReference>
<evidence type="ECO:0000256" key="1">
    <source>
        <dbReference type="ARBA" id="ARBA00001966"/>
    </source>
</evidence>
<keyword evidence="4" id="KW-0408">Iron</keyword>
<keyword evidence="8" id="KW-1185">Reference proteome</keyword>
<dbReference type="CDD" id="cd01335">
    <property type="entry name" value="Radical_SAM"/>
    <property type="match status" value="1"/>
</dbReference>
<dbReference type="SUPFAM" id="SSF102114">
    <property type="entry name" value="Radical SAM enzymes"/>
    <property type="match status" value="1"/>
</dbReference>
<dbReference type="SFLD" id="SFLDG01103">
    <property type="entry name" value="Uncharacterised_Radical_SAM_Su"/>
    <property type="match status" value="1"/>
</dbReference>
<dbReference type="InterPro" id="IPR013785">
    <property type="entry name" value="Aldolase_TIM"/>
</dbReference>
<evidence type="ECO:0000256" key="3">
    <source>
        <dbReference type="ARBA" id="ARBA00022723"/>
    </source>
</evidence>
<name>A0ABR4UQL4_9FLAO</name>
<dbReference type="InterPro" id="IPR007197">
    <property type="entry name" value="rSAM"/>
</dbReference>
<evidence type="ECO:0000259" key="6">
    <source>
        <dbReference type="PROSITE" id="PS51918"/>
    </source>
</evidence>
<dbReference type="EMBL" id="JPRI01000002">
    <property type="protein sequence ID" value="KFF27395.1"/>
    <property type="molecule type" value="Genomic_DNA"/>
</dbReference>
<organism evidence="7 8">
    <name type="scientific">Chryseobacterium vrystaatense</name>
    <dbReference type="NCBI Taxonomy" id="307480"/>
    <lineage>
        <taxon>Bacteria</taxon>
        <taxon>Pseudomonadati</taxon>
        <taxon>Bacteroidota</taxon>
        <taxon>Flavobacteriia</taxon>
        <taxon>Flavobacteriales</taxon>
        <taxon>Weeksellaceae</taxon>
        <taxon>Chryseobacterium group</taxon>
        <taxon>Chryseobacterium</taxon>
    </lineage>
</organism>
<comment type="cofactor">
    <cofactor evidence="1">
        <name>[4Fe-4S] cluster</name>
        <dbReference type="ChEBI" id="CHEBI:49883"/>
    </cofactor>
</comment>
<dbReference type="RefSeq" id="WP_034742324.1">
    <property type="nucleotide sequence ID" value="NZ_JPRI01000002.1"/>
</dbReference>
<evidence type="ECO:0000256" key="5">
    <source>
        <dbReference type="ARBA" id="ARBA00023014"/>
    </source>
</evidence>
<feature type="domain" description="Radical SAM core" evidence="6">
    <location>
        <begin position="95"/>
        <end position="313"/>
    </location>
</feature>
<dbReference type="SFLD" id="SFLDG01067">
    <property type="entry name" value="SPASM/twitch_domain_containing"/>
    <property type="match status" value="1"/>
</dbReference>
<evidence type="ECO:0000313" key="8">
    <source>
        <dbReference type="Proteomes" id="UP000028719"/>
    </source>
</evidence>
<dbReference type="InterPro" id="IPR024032">
    <property type="entry name" value="rSAM_paired_HxsC"/>
</dbReference>
<evidence type="ECO:0000313" key="7">
    <source>
        <dbReference type="EMBL" id="KFF27395.1"/>
    </source>
</evidence>
<dbReference type="NCBIfam" id="TIGR03977">
    <property type="entry name" value="rSAM_pair_HxsC"/>
    <property type="match status" value="1"/>
</dbReference>
<comment type="caution">
    <text evidence="7">The sequence shown here is derived from an EMBL/GenBank/DDBJ whole genome shotgun (WGS) entry which is preliminary data.</text>
</comment>
<dbReference type="PANTHER" id="PTHR11228">
    <property type="entry name" value="RADICAL SAM DOMAIN PROTEIN"/>
    <property type="match status" value="1"/>
</dbReference>
<evidence type="ECO:0000256" key="4">
    <source>
        <dbReference type="ARBA" id="ARBA00023004"/>
    </source>
</evidence>
<keyword evidence="5" id="KW-0411">Iron-sulfur</keyword>
<dbReference type="InterPro" id="IPR050377">
    <property type="entry name" value="Radical_SAM_PqqE_MftC-like"/>
</dbReference>
<sequence>MILKTKGKAENFNNIIVGRISKSNFSIDNSTILLQENLIDKNLLDSINPLGIITKCKNNGNFFTPIIHSVKSLQHLEENDIVLLNSDGVINTLYRTNSPHNFLFLTERCNSNCLMCSQPPKNRDDSKYFYEVNSKLIPIIPKDCTQLGITGGEPTLLGNYFFSLLHLIKDNLPQAHIQCLTNGRSFAWQNITDKLVEVGNDNLILCIPLYSDIPEIHDYIVQAKEAFHQTVIGIYNLARFNIRIEIRIVLHKITIPRLLKLAEFIYKNMPFVEHVALMGLEIEGYTPHNIDKLWIDPYDYQEILKDTVYYLHDFGIAVSIYNIPLCLLPKDLWPFSRKSISDWKNIYIDECSKCSELLNCGGFFKSSSKKNSLHIKSI</sequence>
<dbReference type="SFLD" id="SFLDS00029">
    <property type="entry name" value="Radical_SAM"/>
    <property type="match status" value="1"/>
</dbReference>
<protein>
    <submittedName>
        <fullName evidence="7">Radical SAM protein</fullName>
    </submittedName>
</protein>
<dbReference type="InterPro" id="IPR058240">
    <property type="entry name" value="rSAM_sf"/>
</dbReference>
<keyword evidence="2" id="KW-0949">S-adenosyl-L-methionine</keyword>
<dbReference type="PROSITE" id="PS51918">
    <property type="entry name" value="RADICAL_SAM"/>
    <property type="match status" value="1"/>
</dbReference>
<reference evidence="7 8" key="1">
    <citation type="submission" date="2014-07" db="EMBL/GenBank/DDBJ databases">
        <title>Genome of Chryseobacterium vrystaatense LMG 22846.</title>
        <authorList>
            <person name="Pipes S.E."/>
            <person name="Stropko S.J."/>
            <person name="Newman J.D."/>
        </authorList>
    </citation>
    <scope>NUCLEOTIDE SEQUENCE [LARGE SCALE GENOMIC DNA]</scope>
    <source>
        <strain evidence="7 8">LMG 22846</strain>
    </source>
</reference>
<accession>A0ABR4UQL4</accession>